<dbReference type="RefSeq" id="WP_110270472.1">
    <property type="nucleotide sequence ID" value="NZ_CP029289.2"/>
</dbReference>
<evidence type="ECO:0000313" key="11">
    <source>
        <dbReference type="EMBL" id="AWR94591.1"/>
    </source>
</evidence>
<evidence type="ECO:0000313" key="12">
    <source>
        <dbReference type="Proteomes" id="UP000248044"/>
    </source>
</evidence>
<comment type="function">
    <text evidence="7">Polynucleotide kinase that can phosphorylate the 5'-hydroxyl groups of both single-stranded RNA (ssRNA) and single-stranded DNA (ssDNA). Exhibits a strong preference for ssRNA.</text>
</comment>
<dbReference type="AlphaFoldDB" id="A0A2U9IEY9"/>
<keyword evidence="6" id="KW-0067">ATP-binding</keyword>
<dbReference type="GO" id="GO:0005524">
    <property type="term" value="F:ATP binding"/>
    <property type="evidence" value="ECO:0007669"/>
    <property type="project" value="UniProtKB-KW"/>
</dbReference>
<dbReference type="SUPFAM" id="SSF52540">
    <property type="entry name" value="P-loop containing nucleoside triphosphate hydrolases"/>
    <property type="match status" value="1"/>
</dbReference>
<dbReference type="GeneID" id="36832148"/>
<protein>
    <recommendedName>
        <fullName evidence="2">polynucleotide 5'-hydroxyl-kinase</fullName>
        <ecNumber evidence="2">2.7.1.78</ecNumber>
    </recommendedName>
</protein>
<evidence type="ECO:0000256" key="9">
    <source>
        <dbReference type="ARBA" id="ARBA00044673"/>
    </source>
</evidence>
<sequence>MKLNKEEDIIVEGPCEIKILTGNIFIQGKEFGDIAIIGKGTFSVSTNNIAEIETNCNILAKISHLGWDEIISQIIQTEGTTIVLGSNDSGKTYFCKTFINKTKNITYLTADVGQPDIFIPTFISSKIFPENSIFNYTEFYGYTSPSYNPRLHVEQTSKIYEKTKSKINVIDTDGWVRGLKAYMHKKELIYYINPDYILLFDERLKNDLPSMFQNRIVIVNKIPRFLFKNKLERIRSRREKFIKYFRDSHILEVNYTDVFGSRLNHNLSTAWGDMLQFEYGECYGYFIDKSIIKGALVALLNSGKISGAGIIRNINEKIEILTPEKKADGVILGSISLNDNFEERSLRLLKCY</sequence>
<name>A0A2U9IEY9_9CREN</name>
<keyword evidence="4" id="KW-0547">Nucleotide-binding</keyword>
<dbReference type="PANTHER" id="PTHR12755">
    <property type="entry name" value="CLEAVAGE/POLYADENYLATION FACTOR IA SUBUNIT CLP1P"/>
    <property type="match status" value="1"/>
</dbReference>
<accession>A0A2U9IEY9</accession>
<dbReference type="EMBL" id="CP029289">
    <property type="protein sequence ID" value="AWR94591.1"/>
    <property type="molecule type" value="Genomic_DNA"/>
</dbReference>
<evidence type="ECO:0000256" key="8">
    <source>
        <dbReference type="ARBA" id="ARBA00044641"/>
    </source>
</evidence>
<dbReference type="PANTHER" id="PTHR12755:SF3">
    <property type="entry name" value="POLYNUCLEOTIDE 5'-HYDROXYL-KINASE NOL9"/>
    <property type="match status" value="1"/>
</dbReference>
<dbReference type="Proteomes" id="UP000248044">
    <property type="component" value="Chromosome"/>
</dbReference>
<dbReference type="Pfam" id="PF16575">
    <property type="entry name" value="CLP1_P"/>
    <property type="match status" value="1"/>
</dbReference>
<keyword evidence="12" id="KW-1185">Reference proteome</keyword>
<organism evidence="11 12">
    <name type="scientific">Acidianus brierleyi</name>
    <dbReference type="NCBI Taxonomy" id="41673"/>
    <lineage>
        <taxon>Archaea</taxon>
        <taxon>Thermoproteota</taxon>
        <taxon>Thermoprotei</taxon>
        <taxon>Sulfolobales</taxon>
        <taxon>Sulfolobaceae</taxon>
        <taxon>Acidianus</taxon>
    </lineage>
</organism>
<comment type="catalytic activity">
    <reaction evidence="8">
        <text>a 5'-end dephospho-ribonucleoside-RNA + ATP = a 5'-end 5'-phospho-ribonucleoside-RNA + ADP + H(+)</text>
        <dbReference type="Rhea" id="RHEA:54580"/>
        <dbReference type="Rhea" id="RHEA-COMP:13936"/>
        <dbReference type="Rhea" id="RHEA-COMP:15179"/>
        <dbReference type="ChEBI" id="CHEBI:15378"/>
        <dbReference type="ChEBI" id="CHEBI:30616"/>
        <dbReference type="ChEBI" id="CHEBI:138282"/>
        <dbReference type="ChEBI" id="CHEBI:138284"/>
        <dbReference type="ChEBI" id="CHEBI:456216"/>
        <dbReference type="EC" id="2.7.1.78"/>
    </reaction>
</comment>
<evidence type="ECO:0000256" key="7">
    <source>
        <dbReference type="ARBA" id="ARBA00024737"/>
    </source>
</evidence>
<evidence type="ECO:0000256" key="4">
    <source>
        <dbReference type="ARBA" id="ARBA00022741"/>
    </source>
</evidence>
<evidence type="ECO:0000256" key="3">
    <source>
        <dbReference type="ARBA" id="ARBA00022679"/>
    </source>
</evidence>
<dbReference type="InterPro" id="IPR027417">
    <property type="entry name" value="P-loop_NTPase"/>
</dbReference>
<gene>
    <name evidence="11" type="ORF">DFR85_08290</name>
</gene>
<evidence type="ECO:0000256" key="2">
    <source>
        <dbReference type="ARBA" id="ARBA00012157"/>
    </source>
</evidence>
<dbReference type="KEGG" id="abri:DFR85_08290"/>
<comment type="catalytic activity">
    <reaction evidence="9">
        <text>a 5'-end dephospho-2'-deoxyribonucleoside-DNA + ATP = a 5'-end 5'-phospho-2'-deoxyribonucleoside-DNA + ADP + H(+)</text>
        <dbReference type="Rhea" id="RHEA:15669"/>
        <dbReference type="Rhea" id="RHEA-COMP:13180"/>
        <dbReference type="Rhea" id="RHEA-COMP:13184"/>
        <dbReference type="ChEBI" id="CHEBI:15378"/>
        <dbReference type="ChEBI" id="CHEBI:30616"/>
        <dbReference type="ChEBI" id="CHEBI:136412"/>
        <dbReference type="ChEBI" id="CHEBI:136416"/>
        <dbReference type="ChEBI" id="CHEBI:456216"/>
        <dbReference type="EC" id="2.7.1.78"/>
    </reaction>
</comment>
<comment type="cofactor">
    <cofactor evidence="1">
        <name>a divalent metal cation</name>
        <dbReference type="ChEBI" id="CHEBI:60240"/>
    </cofactor>
</comment>
<keyword evidence="5" id="KW-0418">Kinase</keyword>
<evidence type="ECO:0000256" key="5">
    <source>
        <dbReference type="ARBA" id="ARBA00022777"/>
    </source>
</evidence>
<proteinExistence type="predicted"/>
<dbReference type="Gene3D" id="3.40.50.300">
    <property type="entry name" value="P-loop containing nucleotide triphosphate hydrolases"/>
    <property type="match status" value="1"/>
</dbReference>
<feature type="domain" description="Clp1 P-loop" evidence="10">
    <location>
        <begin position="85"/>
        <end position="246"/>
    </location>
</feature>
<reference evidence="11 12" key="1">
    <citation type="submission" date="2018-05" db="EMBL/GenBank/DDBJ databases">
        <title>Complete Genome Sequences of Extremely Thermoacidophilic, Metal-Mobilizing Type-Strain Members of the Archaeal Family Sulfolobaceae: Acidianus brierleyi DSM-1651T, Acidianus sulfidivorans DSM-18786T, Metallosphaera hakonensis DSM-7519T, and Metallosphaera prunae DSM-10039T.</title>
        <authorList>
            <person name="Counts J.A."/>
            <person name="Kelly R.M."/>
        </authorList>
    </citation>
    <scope>NUCLEOTIDE SEQUENCE [LARGE SCALE GENOMIC DNA]</scope>
    <source>
        <strain evidence="11 12">DSM 1651</strain>
    </source>
</reference>
<dbReference type="OrthoDB" id="359472at2157"/>
<keyword evidence="3" id="KW-0808">Transferase</keyword>
<evidence type="ECO:0000256" key="1">
    <source>
        <dbReference type="ARBA" id="ARBA00001968"/>
    </source>
</evidence>
<dbReference type="EC" id="2.7.1.78" evidence="2"/>
<dbReference type="GO" id="GO:0006396">
    <property type="term" value="P:RNA processing"/>
    <property type="evidence" value="ECO:0007669"/>
    <property type="project" value="InterPro"/>
</dbReference>
<evidence type="ECO:0000256" key="6">
    <source>
        <dbReference type="ARBA" id="ARBA00022840"/>
    </source>
</evidence>
<evidence type="ECO:0000259" key="10">
    <source>
        <dbReference type="Pfam" id="PF16575"/>
    </source>
</evidence>
<dbReference type="GO" id="GO:0051734">
    <property type="term" value="F:ATP-dependent polynucleotide 5'-hydroxyl-kinase activity"/>
    <property type="evidence" value="ECO:0007669"/>
    <property type="project" value="UniProtKB-EC"/>
</dbReference>
<dbReference type="InterPro" id="IPR032319">
    <property type="entry name" value="CLP1_P"/>
</dbReference>
<dbReference type="InterPro" id="IPR045116">
    <property type="entry name" value="Clp1/Grc3"/>
</dbReference>